<reference evidence="2 3" key="1">
    <citation type="submission" date="2020-02" db="EMBL/GenBank/DDBJ databases">
        <title>Comparative genomics of sulfur disproportionating microorganisms.</title>
        <authorList>
            <person name="Ward L.M."/>
            <person name="Bertran E."/>
            <person name="Johnston D.T."/>
        </authorList>
    </citation>
    <scope>NUCLEOTIDE SEQUENCE [LARGE SCALE GENOMIC DNA]</scope>
    <source>
        <strain evidence="2 3">DSM 3696</strain>
    </source>
</reference>
<proteinExistence type="predicted"/>
<evidence type="ECO:0000256" key="1">
    <source>
        <dbReference type="SAM" id="Phobius"/>
    </source>
</evidence>
<gene>
    <name evidence="2" type="ORF">G3N56_12490</name>
</gene>
<keyword evidence="1" id="KW-0812">Transmembrane</keyword>
<organism evidence="2 3">
    <name type="scientific">Desulfolutivibrio sulfodismutans</name>
    <dbReference type="NCBI Taxonomy" id="63561"/>
    <lineage>
        <taxon>Bacteria</taxon>
        <taxon>Pseudomonadati</taxon>
        <taxon>Thermodesulfobacteriota</taxon>
        <taxon>Desulfovibrionia</taxon>
        <taxon>Desulfovibrionales</taxon>
        <taxon>Desulfovibrionaceae</taxon>
        <taxon>Desulfolutivibrio</taxon>
    </lineage>
</organism>
<feature type="transmembrane region" description="Helical" evidence="1">
    <location>
        <begin position="7"/>
        <end position="27"/>
    </location>
</feature>
<comment type="caution">
    <text evidence="2">The sequence shown here is derived from an EMBL/GenBank/DDBJ whole genome shotgun (WGS) entry which is preliminary data.</text>
</comment>
<keyword evidence="1" id="KW-0472">Membrane</keyword>
<evidence type="ECO:0000313" key="2">
    <source>
        <dbReference type="EMBL" id="NDY57552.1"/>
    </source>
</evidence>
<dbReference type="AlphaFoldDB" id="A0A7K3NMY1"/>
<dbReference type="Proteomes" id="UP000469724">
    <property type="component" value="Unassembled WGS sequence"/>
</dbReference>
<keyword evidence="3" id="KW-1185">Reference proteome</keyword>
<sequence>MKQSHRSLLFPYFCSLFVVVVFVGFIYTAQAYAKLSINLSVEGEIHNTPETFTGKATAYFSGGGILTLTTNQGVTCQGEYINTDDNQGNGTVVCEDGRLGSFNFVASGFSGNGEGLIDTKPFAFRIGK</sequence>
<protein>
    <submittedName>
        <fullName evidence="2">Uncharacterized protein</fullName>
    </submittedName>
</protein>
<keyword evidence="1" id="KW-1133">Transmembrane helix</keyword>
<name>A0A7K3NMY1_9BACT</name>
<dbReference type="EMBL" id="JAAGRQ010000052">
    <property type="protein sequence ID" value="NDY57552.1"/>
    <property type="molecule type" value="Genomic_DNA"/>
</dbReference>
<evidence type="ECO:0000313" key="3">
    <source>
        <dbReference type="Proteomes" id="UP000469724"/>
    </source>
</evidence>
<dbReference type="RefSeq" id="WP_163302642.1">
    <property type="nucleotide sequence ID" value="NZ_JAAGRQ010000052.1"/>
</dbReference>
<accession>A0A7K3NMY1</accession>